<dbReference type="PANTHER" id="PTHR31158">
    <property type="entry name" value="DUAL OXIDASE 2"/>
    <property type="match status" value="1"/>
</dbReference>
<dbReference type="EMBL" id="UYRR01026447">
    <property type="protein sequence ID" value="VDK36449.1"/>
    <property type="molecule type" value="Genomic_DNA"/>
</dbReference>
<feature type="transmembrane region" description="Helical" evidence="7">
    <location>
        <begin position="68"/>
        <end position="86"/>
    </location>
</feature>
<dbReference type="PANTHER" id="PTHR31158:SF1">
    <property type="entry name" value="DOXA1 FACTOR-RELATED"/>
    <property type="match status" value="1"/>
</dbReference>
<keyword evidence="4 7" id="KW-1133">Transmembrane helix</keyword>
<evidence type="ECO:0000256" key="5">
    <source>
        <dbReference type="ARBA" id="ARBA00023136"/>
    </source>
</evidence>
<protein>
    <submittedName>
        <fullName evidence="10">DUOXA-like protein (inferred by orthology to a C. elegans protein)</fullName>
    </submittedName>
</protein>
<keyword evidence="6" id="KW-0325">Glycoprotein</keyword>
<reference evidence="10" key="1">
    <citation type="submission" date="2017-02" db="UniProtKB">
        <authorList>
            <consortium name="WormBaseParasite"/>
        </authorList>
    </citation>
    <scope>IDENTIFICATION</scope>
</reference>
<dbReference type="WBParaSite" id="ASIM_0000930701-mRNA-1">
    <property type="protein sequence ID" value="ASIM_0000930701-mRNA-1"/>
    <property type="gene ID" value="ASIM_0000930701"/>
</dbReference>
<comment type="similarity">
    <text evidence="2">Belongs to the DUOXA family.</text>
</comment>
<evidence type="ECO:0000256" key="3">
    <source>
        <dbReference type="ARBA" id="ARBA00022692"/>
    </source>
</evidence>
<evidence type="ECO:0000256" key="1">
    <source>
        <dbReference type="ARBA" id="ARBA00004141"/>
    </source>
</evidence>
<feature type="transmembrane region" description="Helical" evidence="7">
    <location>
        <begin position="43"/>
        <end position="62"/>
    </location>
</feature>
<keyword evidence="5 7" id="KW-0472">Membrane</keyword>
<reference evidence="8 9" key="2">
    <citation type="submission" date="2018-11" db="EMBL/GenBank/DDBJ databases">
        <authorList>
            <consortium name="Pathogen Informatics"/>
        </authorList>
    </citation>
    <scope>NUCLEOTIDE SEQUENCE [LARGE SCALE GENOMIC DNA]</scope>
</reference>
<dbReference type="AlphaFoldDB" id="A0A0M3JNR5"/>
<dbReference type="GO" id="GO:0015031">
    <property type="term" value="P:protein transport"/>
    <property type="evidence" value="ECO:0007669"/>
    <property type="project" value="InterPro"/>
</dbReference>
<dbReference type="Proteomes" id="UP000267096">
    <property type="component" value="Unassembled WGS sequence"/>
</dbReference>
<organism evidence="10">
    <name type="scientific">Anisakis simplex</name>
    <name type="common">Herring worm</name>
    <dbReference type="NCBI Taxonomy" id="6269"/>
    <lineage>
        <taxon>Eukaryota</taxon>
        <taxon>Metazoa</taxon>
        <taxon>Ecdysozoa</taxon>
        <taxon>Nematoda</taxon>
        <taxon>Chromadorea</taxon>
        <taxon>Rhabditida</taxon>
        <taxon>Spirurina</taxon>
        <taxon>Ascaridomorpha</taxon>
        <taxon>Ascaridoidea</taxon>
        <taxon>Anisakidae</taxon>
        <taxon>Anisakis</taxon>
        <taxon>Anisakis simplex complex</taxon>
    </lineage>
</organism>
<evidence type="ECO:0000313" key="8">
    <source>
        <dbReference type="EMBL" id="VDK36449.1"/>
    </source>
</evidence>
<dbReference type="Pfam" id="PF10204">
    <property type="entry name" value="DuoxA"/>
    <property type="match status" value="1"/>
</dbReference>
<dbReference type="OrthoDB" id="10042652at2759"/>
<keyword evidence="9" id="KW-1185">Reference proteome</keyword>
<evidence type="ECO:0000256" key="2">
    <source>
        <dbReference type="ARBA" id="ARBA00009816"/>
    </source>
</evidence>
<evidence type="ECO:0000313" key="10">
    <source>
        <dbReference type="WBParaSite" id="ASIM_0000930701-mRNA-1"/>
    </source>
</evidence>
<evidence type="ECO:0000256" key="4">
    <source>
        <dbReference type="ARBA" id="ARBA00022989"/>
    </source>
</evidence>
<accession>A0A0M3JNR5</accession>
<sequence length="87" mass="9918">MGKELQLAYRRGLPYPMLKLLEYFSLNEGAFDWGRKYRLAGHYAGAALWMGFAIWILQVIILCAAPHNYSKVAIFSGVFMLIGVLLY</sequence>
<evidence type="ECO:0000256" key="7">
    <source>
        <dbReference type="SAM" id="Phobius"/>
    </source>
</evidence>
<proteinExistence type="inferred from homology"/>
<dbReference type="GO" id="GO:0005789">
    <property type="term" value="C:endoplasmic reticulum membrane"/>
    <property type="evidence" value="ECO:0007669"/>
    <property type="project" value="InterPro"/>
</dbReference>
<keyword evidence="3 7" id="KW-0812">Transmembrane</keyword>
<evidence type="ECO:0000313" key="9">
    <source>
        <dbReference type="Proteomes" id="UP000267096"/>
    </source>
</evidence>
<gene>
    <name evidence="8" type="ORF">ASIM_LOCUS9057</name>
</gene>
<evidence type="ECO:0000256" key="6">
    <source>
        <dbReference type="ARBA" id="ARBA00023180"/>
    </source>
</evidence>
<dbReference type="InterPro" id="IPR018469">
    <property type="entry name" value="Dual_oxidase_maturation_fac"/>
</dbReference>
<comment type="subcellular location">
    <subcellularLocation>
        <location evidence="1">Membrane</location>
        <topology evidence="1">Multi-pass membrane protein</topology>
    </subcellularLocation>
</comment>
<name>A0A0M3JNR5_ANISI</name>